<keyword evidence="10" id="KW-1185">Reference proteome</keyword>
<comment type="caution">
    <text evidence="9">The sequence shown here is derived from an EMBL/GenBank/DDBJ whole genome shotgun (WGS) entry which is preliminary data.</text>
</comment>
<dbReference type="SUPFAM" id="SSF143081">
    <property type="entry name" value="BB1717-like"/>
    <property type="match status" value="1"/>
</dbReference>
<evidence type="ECO:0000313" key="9">
    <source>
        <dbReference type="EMBL" id="MCB6184654.1"/>
    </source>
</evidence>
<dbReference type="EC" id="3.4.-.-" evidence="8"/>
<keyword evidence="3" id="KW-0227">DNA damage</keyword>
<accession>A0ABS8D903</accession>
<proteinExistence type="inferred from homology"/>
<evidence type="ECO:0000256" key="1">
    <source>
        <dbReference type="ARBA" id="ARBA00008136"/>
    </source>
</evidence>
<dbReference type="PANTHER" id="PTHR13604">
    <property type="entry name" value="DC12-RELATED"/>
    <property type="match status" value="1"/>
</dbReference>
<evidence type="ECO:0000256" key="4">
    <source>
        <dbReference type="ARBA" id="ARBA00022801"/>
    </source>
</evidence>
<evidence type="ECO:0000256" key="2">
    <source>
        <dbReference type="ARBA" id="ARBA00022670"/>
    </source>
</evidence>
<sequence length="222" mass="25362">MCINFIPPSAEQLQQHFKVKLAAPDTWPAETWQDYAAPIILSTNNQPEAVLASYGMVPKAHLPKGVRLSTMNARAETIGELKSYRYAWQNLQLCLVPMLGFFEPCYESGKAERWQIKMADDKPFAVAGLWRTWQDDTGLISHAFTQITMNADHHPLMKRMHKPDDEKRSLVVVRPEEYDAWLSCRHPDEARSFIRDFPATDMQAFYSPKAKVAPASSNFSLF</sequence>
<keyword evidence="5" id="KW-0190">Covalent protein-DNA linkage</keyword>
<keyword evidence="6" id="KW-0238">DNA-binding</keyword>
<protein>
    <recommendedName>
        <fullName evidence="8">Abasic site processing protein</fullName>
        <ecNumber evidence="8">3.4.-.-</ecNumber>
    </recommendedName>
</protein>
<evidence type="ECO:0000256" key="6">
    <source>
        <dbReference type="ARBA" id="ARBA00023125"/>
    </source>
</evidence>
<evidence type="ECO:0000313" key="10">
    <source>
        <dbReference type="Proteomes" id="UP001165395"/>
    </source>
</evidence>
<gene>
    <name evidence="9" type="ORF">LIN78_13990</name>
</gene>
<dbReference type="PANTHER" id="PTHR13604:SF0">
    <property type="entry name" value="ABASIC SITE PROCESSING PROTEIN HMCES"/>
    <property type="match status" value="1"/>
</dbReference>
<dbReference type="InterPro" id="IPR003738">
    <property type="entry name" value="SRAP"/>
</dbReference>
<comment type="similarity">
    <text evidence="1 8">Belongs to the SOS response-associated peptidase family.</text>
</comment>
<evidence type="ECO:0000256" key="8">
    <source>
        <dbReference type="RuleBase" id="RU364100"/>
    </source>
</evidence>
<keyword evidence="4 8" id="KW-0378">Hydrolase</keyword>
<dbReference type="RefSeq" id="WP_227181463.1">
    <property type="nucleotide sequence ID" value="NZ_JAJBZT010000008.1"/>
</dbReference>
<evidence type="ECO:0000256" key="3">
    <source>
        <dbReference type="ARBA" id="ARBA00022763"/>
    </source>
</evidence>
<dbReference type="Gene3D" id="3.90.1680.10">
    <property type="entry name" value="SOS response associated peptidase-like"/>
    <property type="match status" value="1"/>
</dbReference>
<keyword evidence="7" id="KW-0456">Lyase</keyword>
<dbReference type="InterPro" id="IPR036590">
    <property type="entry name" value="SRAP-like"/>
</dbReference>
<organism evidence="9 10">
    <name type="scientific">Leeia speluncae</name>
    <dbReference type="NCBI Taxonomy" id="2884804"/>
    <lineage>
        <taxon>Bacteria</taxon>
        <taxon>Pseudomonadati</taxon>
        <taxon>Pseudomonadota</taxon>
        <taxon>Betaproteobacteria</taxon>
        <taxon>Neisseriales</taxon>
        <taxon>Leeiaceae</taxon>
        <taxon>Leeia</taxon>
    </lineage>
</organism>
<evidence type="ECO:0000256" key="7">
    <source>
        <dbReference type="ARBA" id="ARBA00023239"/>
    </source>
</evidence>
<reference evidence="9" key="1">
    <citation type="submission" date="2021-10" db="EMBL/GenBank/DDBJ databases">
        <title>The complete genome sequence of Leeia sp. TBRC 13508.</title>
        <authorList>
            <person name="Charoenyingcharoen P."/>
            <person name="Yukphan P."/>
        </authorList>
    </citation>
    <scope>NUCLEOTIDE SEQUENCE</scope>
    <source>
        <strain evidence="9">TBRC 13508</strain>
    </source>
</reference>
<dbReference type="Pfam" id="PF02586">
    <property type="entry name" value="SRAP"/>
    <property type="match status" value="1"/>
</dbReference>
<dbReference type="Proteomes" id="UP001165395">
    <property type="component" value="Unassembled WGS sequence"/>
</dbReference>
<keyword evidence="2 8" id="KW-0645">Protease</keyword>
<dbReference type="EMBL" id="JAJBZT010000008">
    <property type="protein sequence ID" value="MCB6184654.1"/>
    <property type="molecule type" value="Genomic_DNA"/>
</dbReference>
<name>A0ABS8D903_9NEIS</name>
<evidence type="ECO:0000256" key="5">
    <source>
        <dbReference type="ARBA" id="ARBA00023124"/>
    </source>
</evidence>